<keyword evidence="8" id="KW-1185">Reference proteome</keyword>
<dbReference type="FunFam" id="1.10.1200.10:FF:000005">
    <property type="entry name" value="Nonribosomal peptide synthetase 1"/>
    <property type="match status" value="1"/>
</dbReference>
<dbReference type="GO" id="GO:0072330">
    <property type="term" value="P:monocarboxylic acid biosynthetic process"/>
    <property type="evidence" value="ECO:0007669"/>
    <property type="project" value="UniProtKB-ARBA"/>
</dbReference>
<dbReference type="Pfam" id="PF00550">
    <property type="entry name" value="PP-binding"/>
    <property type="match status" value="3"/>
</dbReference>
<evidence type="ECO:0000256" key="2">
    <source>
        <dbReference type="ARBA" id="ARBA00006432"/>
    </source>
</evidence>
<dbReference type="InterPro" id="IPR023213">
    <property type="entry name" value="CAT-like_dom_sf"/>
</dbReference>
<dbReference type="FunFam" id="2.30.38.10:FF:000001">
    <property type="entry name" value="Non-ribosomal peptide synthetase PvdI"/>
    <property type="match status" value="2"/>
</dbReference>
<comment type="cofactor">
    <cofactor evidence="1">
        <name>pantetheine 4'-phosphate</name>
        <dbReference type="ChEBI" id="CHEBI:47942"/>
    </cofactor>
</comment>
<dbReference type="InterPro" id="IPR045851">
    <property type="entry name" value="AMP-bd_C_sf"/>
</dbReference>
<dbReference type="FunFam" id="3.40.50.12780:FF:000012">
    <property type="entry name" value="Non-ribosomal peptide synthetase"/>
    <property type="match status" value="3"/>
</dbReference>
<dbReference type="PROSITE" id="PS00012">
    <property type="entry name" value="PHOSPHOPANTETHEINE"/>
    <property type="match status" value="2"/>
</dbReference>
<comment type="similarity">
    <text evidence="2">Belongs to the ATP-dependent AMP-binding enzyme family.</text>
</comment>
<dbReference type="InterPro" id="IPR001242">
    <property type="entry name" value="Condensation_dom"/>
</dbReference>
<keyword evidence="3" id="KW-0596">Phosphopantetheine</keyword>
<evidence type="ECO:0000256" key="5">
    <source>
        <dbReference type="SAM" id="MobiDB-lite"/>
    </source>
</evidence>
<reference evidence="7 8" key="1">
    <citation type="submission" date="2018-09" db="EMBL/GenBank/DDBJ databases">
        <title>Zymobacter palmae IAM14233 (=T109) whole genome analysis.</title>
        <authorList>
            <person name="Yanase H."/>
        </authorList>
    </citation>
    <scope>NUCLEOTIDE SEQUENCE [LARGE SCALE GENOMIC DNA]</scope>
    <source>
        <strain evidence="7 8">IAM14233</strain>
    </source>
</reference>
<dbReference type="InterPro" id="IPR036736">
    <property type="entry name" value="ACP-like_sf"/>
</dbReference>
<dbReference type="Gene3D" id="3.40.50.1820">
    <property type="entry name" value="alpha/beta hydrolase"/>
    <property type="match status" value="2"/>
</dbReference>
<dbReference type="STRING" id="1123510.GCA_000620025_01819"/>
<dbReference type="InterPro" id="IPR020845">
    <property type="entry name" value="AMP-binding_CS"/>
</dbReference>
<evidence type="ECO:0000313" key="7">
    <source>
        <dbReference type="EMBL" id="BBG30327.1"/>
    </source>
</evidence>
<dbReference type="Gene3D" id="2.30.38.10">
    <property type="entry name" value="Luciferase, Domain 3"/>
    <property type="match status" value="3"/>
</dbReference>
<dbReference type="PANTHER" id="PTHR45527">
    <property type="entry name" value="NONRIBOSOMAL PEPTIDE SYNTHETASE"/>
    <property type="match status" value="1"/>
</dbReference>
<dbReference type="CDD" id="cd19531">
    <property type="entry name" value="LCL_NRPS-like"/>
    <property type="match status" value="3"/>
</dbReference>
<dbReference type="SUPFAM" id="SSF52777">
    <property type="entry name" value="CoA-dependent acyltransferases"/>
    <property type="match status" value="6"/>
</dbReference>
<dbReference type="Gene3D" id="1.10.1200.10">
    <property type="entry name" value="ACP-like"/>
    <property type="match status" value="3"/>
</dbReference>
<dbReference type="Proteomes" id="UP000267342">
    <property type="component" value="Chromosome"/>
</dbReference>
<dbReference type="GO" id="GO:0043041">
    <property type="term" value="P:amino acid activation for nonribosomal peptide biosynthetic process"/>
    <property type="evidence" value="ECO:0007669"/>
    <property type="project" value="TreeGrafter"/>
</dbReference>
<dbReference type="PANTHER" id="PTHR45527:SF1">
    <property type="entry name" value="FATTY ACID SYNTHASE"/>
    <property type="match status" value="1"/>
</dbReference>
<evidence type="ECO:0000313" key="8">
    <source>
        <dbReference type="Proteomes" id="UP000267342"/>
    </source>
</evidence>
<dbReference type="PROSITE" id="PS50075">
    <property type="entry name" value="CARRIER"/>
    <property type="match status" value="3"/>
</dbReference>
<dbReference type="Pfam" id="PF13193">
    <property type="entry name" value="AMP-binding_C"/>
    <property type="match status" value="3"/>
</dbReference>
<dbReference type="CDD" id="cd12116">
    <property type="entry name" value="A_NRPS_Ta1_like"/>
    <property type="match status" value="1"/>
</dbReference>
<accession>A0A348HFC5</accession>
<dbReference type="SUPFAM" id="SSF53474">
    <property type="entry name" value="alpha/beta-Hydrolases"/>
    <property type="match status" value="2"/>
</dbReference>
<dbReference type="InterPro" id="IPR010071">
    <property type="entry name" value="AA_adenyl_dom"/>
</dbReference>
<dbReference type="Pfam" id="PF00975">
    <property type="entry name" value="Thioesterase"/>
    <property type="match status" value="2"/>
</dbReference>
<dbReference type="Gene3D" id="3.30.559.10">
    <property type="entry name" value="Chloramphenicol acetyltransferase-like domain"/>
    <property type="match status" value="3"/>
</dbReference>
<dbReference type="SMART" id="SM00823">
    <property type="entry name" value="PKS_PP"/>
    <property type="match status" value="3"/>
</dbReference>
<dbReference type="SMART" id="SM00824">
    <property type="entry name" value="PKS_TE"/>
    <property type="match status" value="1"/>
</dbReference>
<dbReference type="InterPro" id="IPR001031">
    <property type="entry name" value="Thioesterase"/>
</dbReference>
<dbReference type="InterPro" id="IPR029058">
    <property type="entry name" value="AB_hydrolase_fold"/>
</dbReference>
<dbReference type="CDD" id="cd12117">
    <property type="entry name" value="A_NRPS_Srf_like"/>
    <property type="match status" value="2"/>
</dbReference>
<dbReference type="InterPro" id="IPR009081">
    <property type="entry name" value="PP-bd_ACP"/>
</dbReference>
<dbReference type="GO" id="GO:0003824">
    <property type="term" value="F:catalytic activity"/>
    <property type="evidence" value="ECO:0007669"/>
    <property type="project" value="InterPro"/>
</dbReference>
<dbReference type="PROSITE" id="PS00455">
    <property type="entry name" value="AMP_BINDING"/>
    <property type="match status" value="3"/>
</dbReference>
<feature type="domain" description="Carrier" evidence="6">
    <location>
        <begin position="1010"/>
        <end position="1085"/>
    </location>
</feature>
<gene>
    <name evidence="7" type="ORF">ZBT109_1570</name>
</gene>
<dbReference type="Gene3D" id="3.30.300.30">
    <property type="match status" value="3"/>
</dbReference>
<feature type="region of interest" description="Disordered" evidence="5">
    <location>
        <begin position="29"/>
        <end position="52"/>
    </location>
</feature>
<dbReference type="FunFam" id="1.10.1200.10:FF:000016">
    <property type="entry name" value="Non-ribosomal peptide synthase"/>
    <property type="match status" value="2"/>
</dbReference>
<dbReference type="GO" id="GO:0005829">
    <property type="term" value="C:cytosol"/>
    <property type="evidence" value="ECO:0007669"/>
    <property type="project" value="TreeGrafter"/>
</dbReference>
<feature type="domain" description="Carrier" evidence="6">
    <location>
        <begin position="2058"/>
        <end position="2133"/>
    </location>
</feature>
<evidence type="ECO:0000256" key="3">
    <source>
        <dbReference type="ARBA" id="ARBA00022450"/>
    </source>
</evidence>
<dbReference type="NCBIfam" id="TIGR01733">
    <property type="entry name" value="AA-adenyl-dom"/>
    <property type="match status" value="3"/>
</dbReference>
<dbReference type="InterPro" id="IPR006162">
    <property type="entry name" value="Ppantetheine_attach_site"/>
</dbReference>
<dbReference type="Gene3D" id="3.30.559.30">
    <property type="entry name" value="Nonribosomal peptide synthetase, condensation domain"/>
    <property type="match status" value="3"/>
</dbReference>
<feature type="compositionally biased region" description="Polar residues" evidence="5">
    <location>
        <begin position="37"/>
        <end position="47"/>
    </location>
</feature>
<dbReference type="SUPFAM" id="SSF56801">
    <property type="entry name" value="Acetyl-CoA synthetase-like"/>
    <property type="match status" value="3"/>
</dbReference>
<dbReference type="GO" id="GO:0044550">
    <property type="term" value="P:secondary metabolite biosynthetic process"/>
    <property type="evidence" value="ECO:0007669"/>
    <property type="project" value="UniProtKB-ARBA"/>
</dbReference>
<name>A0A348HFC5_9GAMM</name>
<feature type="domain" description="Carrier" evidence="6">
    <location>
        <begin position="3116"/>
        <end position="3190"/>
    </location>
</feature>
<evidence type="ECO:0000256" key="4">
    <source>
        <dbReference type="ARBA" id="ARBA00022553"/>
    </source>
</evidence>
<dbReference type="Pfam" id="PF00668">
    <property type="entry name" value="Condensation"/>
    <property type="match status" value="3"/>
</dbReference>
<dbReference type="Pfam" id="PF00501">
    <property type="entry name" value="AMP-binding"/>
    <property type="match status" value="3"/>
</dbReference>
<dbReference type="InterPro" id="IPR020802">
    <property type="entry name" value="TesA-like"/>
</dbReference>
<dbReference type="KEGG" id="zpl:ZBT109_1570"/>
<organism evidence="7 8">
    <name type="scientific">Zymobacter palmae</name>
    <dbReference type="NCBI Taxonomy" id="33074"/>
    <lineage>
        <taxon>Bacteria</taxon>
        <taxon>Pseudomonadati</taxon>
        <taxon>Pseudomonadota</taxon>
        <taxon>Gammaproteobacteria</taxon>
        <taxon>Oceanospirillales</taxon>
        <taxon>Halomonadaceae</taxon>
        <taxon>Zymobacter group</taxon>
        <taxon>Zymobacter</taxon>
    </lineage>
</organism>
<dbReference type="FunFam" id="3.30.300.30:FF:000010">
    <property type="entry name" value="Enterobactin synthetase component F"/>
    <property type="match status" value="3"/>
</dbReference>
<evidence type="ECO:0000256" key="1">
    <source>
        <dbReference type="ARBA" id="ARBA00001957"/>
    </source>
</evidence>
<proteinExistence type="inferred from homology"/>
<protein>
    <submittedName>
        <fullName evidence="7">Non-ribosomal peptide synthetase modules</fullName>
    </submittedName>
</protein>
<dbReference type="InterPro" id="IPR025110">
    <property type="entry name" value="AMP-bd_C"/>
</dbReference>
<dbReference type="InterPro" id="IPR000873">
    <property type="entry name" value="AMP-dep_synth/lig_dom"/>
</dbReference>
<dbReference type="EMBL" id="AP018933">
    <property type="protein sequence ID" value="BBG30327.1"/>
    <property type="molecule type" value="Genomic_DNA"/>
</dbReference>
<sequence>MIMSNTGPQRDALKRMSREDKVRLLARARQQGVARKSPSTVRPLTPQSCPPEGVPLSLAQRRLWILAQMGGDSADAYVLSGGFRLQGCVDEEALREALRALLAHHDVLRMRIVTVDGEPRQQVTEVEVDHVLEVRDLHHMNEEDQPLLPTFVLSQSPLWRVQLLRVSEEVTVLKLALHHLIADGWSLALFMDALSAYYARAQSGEAALPRPALQYTDYVQWQQGLLEDGTLTHQQQYWVERLRGAPERLTLPTDHPRPERQAMAGGRLPIRFDAALTQAIKALGQQHRCTPFMVLLASWSVLMARLSGQDDIVTGIPIAGRGQQALETMLGMFVNTQALRVDLSAAPNTTTLLAQVRRVALEAQQHADIPFEQVVEAVAPSRSLAYSPLFQTMFTLQNTPQGQLTLPGIALEALTSEEAKAPFDLSVALEDIDGELVGSLFYATALFDADTLTQWLSAWTQLLSGMVRQPDTAVNALPMLSDDLRDQVVEDFNATAHDYPREASIHALVERQVEQAPDAVAVVHDGTSLTYAELNDQADRLAHWLVAQGVAADQRVAIALPRGLSMVVAVLAVLKAGGAYVPLDPAYPDDRLRYILEDSRPTVLITTADFPPRMAPLPDALTLALMEGDTLLWPHGSVWEAALPTAAPDNLAYLIYTSGSTGQPKGVMVPHRAVVNFLCHQQRQLGVDERDRLLAITTLSFDIHVLELFLPLISGAQLHIAGDALRIDGAVLADYLRDEDITLFQATPATWKLLLENQWQGAPQLTGLIGGEACPLALAHDIAARVSTLWNMYGPTETTVWSTMQLLSTREAQVSIGRPIANTRAYVLDEQQHPVPVGVVGELYIAGAGVTHGYLGRPELTAERFLPDPFVADKQVRMYRTGDLVRWRRDGTLDYLGRNDFQVKIRGFRIELGEIEAALQACDGVQDAIVVARSHTGGEPQLVAYCTPSRDVMPDAAQLKAALAAIMPGYMVPAAFMVLERLPLTPNGKLDRQALPAPDDSAFVRQQYDAPHGPLEEGLAALWRDVLGVERVGRQDHFFALGGHSLLAVQLMTRVQQRLQHTLSLEALFAHPTLAAMAARLVPAAEGVLPDMLPRAAGEDAPLSPAQRRIWFLSRMDSSLSRAYQLHGSVDLKGEVDERALRQALDAIAARHEALRTYIIDVDDVPWQRVSAAGSGFSLTTLALTHGDTVPPFTPAMVLDKGPLACGRLVRLGTDHHVLQFAFHHVIADGWSIGIFLRELSEGYAAAHEGREAKLPPLRVQYGDVAIWQQDVLNDEHMAAQCRFWVEQLNGAPACLSLPTDRPRPAVQRYDGAAVPVVLDHALTARLHALSRRYGGTVFMTLLAAWGALMARLSGQRDIVVGTPVAGRDHPDIEPLIGMFVNTLPLRLDLEASPSVEALLAQVKATTLAAQQHAQVPFEHMVEAVAPERSLAYSPVFQTMLALQNTPEASLTLPGLTLTPCEDETVSSQCDLSVLLREEGGRLIGAVHFATALFDEQTITRWIGYWVRLLEGMTATPEQPVMALPMLSLTERETLISAFNATQSDYPHDCPLSAAFEVQVAAAPDAIAVIEGDQCCTYAELNIQANHLAHWLKTEGVTLGDRVAVALPRGIGLTVAILAILKSGGCYVPLDLRYPVARVRFILEDSAPMLLLADEDSTIASVQPGLRTLDPALVPSDREVSNPIWPPMLDTSAEAYVMYTSGSTGRPKGVMVNHRNVLRLIYANGYADFASSDRVACLANPAFDASTMEIWGALLCGGCMVIIDHDTVMNPDTFAAALAHHGVTVMFMTIALFNQYAESLQPYLPSLRYLMVGGESLDPVFVRRALLEGPPQHFLHVYGPTETTTFATAYRMNDADPDTPQMPIGRPIGNTTVHILDAYGEPVPLGVTGELYIGGEGVASGYLNLPEQTEERFVPDPFSSSTEARLYRTGDLGYRLLSGDIMFQGRNDSQVKLRGFRIELGEIEAAMAACEGVDQAIVIASGNGANTHRLVAYFTCRTGQQVTPDVLSATLHAQLPEYMVPSAWVPLDALPLTANGKVDRRALPEPDDAARVQRTYEAPQGAHETALADIWSALLGVERVGRHDDFFALGGHSLLGVQLVSRVRAQLKCALSLTALFAFPTLAELATQLDEADCDDALPAITAQRVDGPIPLSLAQQRLWFLSRMDDAASASYVIAGGLRLRGTLNTAALTRALDGIVARHESLRTHMATVDGEPQQIVGAPQVGFPLQYVSLGSPEDTLPPFAPTFDLGCGPLVQAQLVRYRDDDHLLRLALHHVIADGWSMGVLMQELSTLYDAFAAERPDPLPPLALQYRDYAVWQQRYLTGERLQHQQQYWVEQLRHAPECLRLPLDRPRPERQDYRGAQLDVVLPAPLVARLHALSRAQGGTLYMTLVAAWAALMARLSGQDDIVIGTPTAGRQRYELEPLIGMFVNTQALRIGVPSDVDTVQLLAAVRETVLNAQQHADIPFEQIVEAVSPRRSLAHSPVFQVMLGWQAQGGEQPTLSGLSATVLPIDQHTAQCDLSLELNEQDGDVRGVLRYATALFDEATIERWQGYWALLLEGMAATPERPVMSLPILSPVEYETVTGTFNATQRDYPRHASLAAMFEAQVAATPDAIAVVEGTHTCCYRQLNERANRLAHRLLREGLQPHDRVAVALPRGELLVTALLAILKAGGCYVPIDPHYPASRAQFMLADSAPRLLLASADASAAFAPWPLGLSVLDPEQCLAAPLSEPCINPGRAYDPAGPALAYIMYTSGSTGRPKGVMVSQRSVLRLIFSNGYAAFNAHDRVACLANPAFDASTMELWGALLCGGRLVVFDHDTVMDAQAFTAALEHHRVTVMFMTIALFNQHADALQRYLPALRYLMVGGESLDPAFVRRALREGPPQHFLHVYGPTETTTFATAYRMNDANPDVPQMPIGRPISNTTVYVMDAFQQPVPIGVTGELYIGGDGVAEGYLNLPEQTAERFVPDPFAAMPAAPNARLYRTGDLGYWRADGTLMFQGRNDFQVKLRGFRIELGEIEAALLACPEVQHAVVEARGTEASEKRLVAYYTCYERHHIDPETLNQRLSLRLPDYMVPSAWVPLAEIPLNANGKVDRRALPEPDAATYLQAAYEAPQGELECQLAALWQRLLGVEQVGRHDDFFALGGHSLMAVRLVNEAQQQGIEIPLVTLFSASRLSELAERLGEVLPTVQDVDTPLAFRSTGSARPLFIVPEASGELFYGPLLTSCIDSDIPVYGLPAPDRRQPAFQTVEGAAARLVGMVREVQPEGPYRLLGWSFGGVMAYEVAAQLMGQDQSVEFVGMLDTRLPDRDDGRVVAMDELFALPDDEQRMDYLVKGDIDALATTDALRAQVEALSRTRPLWEVHYTLGQSLDMLPAGWSPEYYHGWLTHRLALLSAEYDVPQLPIVIDLFVAADEPEQAEAGLGWHRVLPEAQVVCTAVPGTHARMVSEPYVHALGSAISQTLKTRRAAVPSSCYMPAMTLQSGQTGAPTVLCIPGAGDNVFSFMPLVRSLPSDWHVIGLQPRGLWGQDVPHSDVTSAAAFYRRALEGQLPAGPLYLVGHSFGGWVALALAQQLEAEGIALARVVIADSRVPECERKEVSSLGALQKLIDLLEMQGVPLTLEREHLAHMTPCQRLTALHGAVTSAGIMSTRTPLESLHRILRVLAINLRSGYWPMQLPQAPATLVVAADTDATTTHRWQQRWSQVEVVRSQGNHVQMLKSPYVEVLCRALTA</sequence>
<dbReference type="Gene3D" id="3.40.50.980">
    <property type="match status" value="6"/>
</dbReference>
<dbReference type="GO" id="GO:0031177">
    <property type="term" value="F:phosphopantetheine binding"/>
    <property type="evidence" value="ECO:0007669"/>
    <property type="project" value="InterPro"/>
</dbReference>
<dbReference type="OrthoDB" id="9803968at2"/>
<dbReference type="InterPro" id="IPR020806">
    <property type="entry name" value="PKS_PP-bd"/>
</dbReference>
<evidence type="ECO:0000259" key="6">
    <source>
        <dbReference type="PROSITE" id="PS50075"/>
    </source>
</evidence>
<dbReference type="NCBIfam" id="NF003417">
    <property type="entry name" value="PRK04813.1"/>
    <property type="match status" value="3"/>
</dbReference>
<dbReference type="FunFam" id="3.40.50.980:FF:000001">
    <property type="entry name" value="Non-ribosomal peptide synthetase"/>
    <property type="match status" value="3"/>
</dbReference>
<keyword evidence="4" id="KW-0597">Phosphoprotein</keyword>
<dbReference type="SUPFAM" id="SSF47336">
    <property type="entry name" value="ACP-like"/>
    <property type="match status" value="3"/>
</dbReference>